<dbReference type="Pfam" id="PF00984">
    <property type="entry name" value="UDPG_MGDP_dh"/>
    <property type="match status" value="1"/>
</dbReference>
<evidence type="ECO:0000256" key="1">
    <source>
        <dbReference type="ARBA" id="ARBA00004701"/>
    </source>
</evidence>
<dbReference type="PIRSF" id="PIRSF000124">
    <property type="entry name" value="UDPglc_GDPman_dh"/>
    <property type="match status" value="1"/>
</dbReference>
<dbReference type="EMBL" id="UOFB01000426">
    <property type="protein sequence ID" value="VAW50043.1"/>
    <property type="molecule type" value="Genomic_DNA"/>
</dbReference>
<dbReference type="UniPathway" id="UPA00038">
    <property type="reaction ID" value="UER00491"/>
</dbReference>
<accession>A0A3B0WCI1</accession>
<dbReference type="Pfam" id="PF03720">
    <property type="entry name" value="UDPG_MGDP_dh_C"/>
    <property type="match status" value="1"/>
</dbReference>
<dbReference type="PIRSF" id="PIRSF500134">
    <property type="entry name" value="UDPglc_DH_bac"/>
    <property type="match status" value="1"/>
</dbReference>
<evidence type="ECO:0000259" key="7">
    <source>
        <dbReference type="SMART" id="SM00984"/>
    </source>
</evidence>
<organism evidence="8">
    <name type="scientific">hydrothermal vent metagenome</name>
    <dbReference type="NCBI Taxonomy" id="652676"/>
    <lineage>
        <taxon>unclassified sequences</taxon>
        <taxon>metagenomes</taxon>
        <taxon>ecological metagenomes</taxon>
    </lineage>
</organism>
<dbReference type="InterPro" id="IPR028357">
    <property type="entry name" value="UDPglc_DH_bac"/>
</dbReference>
<comment type="pathway">
    <text evidence="1">Nucleotide-sugar biosynthesis; UDP-alpha-D-glucuronate biosynthesis; UDP-alpha-D-glucuronate from UDP-alpha-D-glucose: step 1/1.</text>
</comment>
<sequence>MKINVFGSNISALVCAGCLAGTGNQVTLIGHRDNERSEPGLIKLLDTQIDAERLVISTEYDIESEYQIISFDPDQCGEGKHIARKLSKGNNPNRCIIIRSNFTMGSVKEIEQLSQIACVINPDFASDGRAIQDFMRPDRIIIGSRNEQSLKQFKRLFAPFNRNRNVMIEMSPESAELTKYATNAMLATRISLMNELSLAAEHLGADIEEVRQGIGSDNRIGSSYLYAGIGFGGTHFAKDLCRIHQIINPSDAKEGLLEAVLRINEQQKEALFRKIWQHFNCHIEDKIITLWGISYKPNSSSIEGAPSLTLIKAFLNQGATVQIFDPMLDAQFMMWMRENISLEQQKHLLISSEMYEATEHSDALCVVTEWQPFLSPDLEKLKQTMRTPLILDGRNLYDKQWITENDFTYYGIGR</sequence>
<evidence type="ECO:0000256" key="3">
    <source>
        <dbReference type="ARBA" id="ARBA00012954"/>
    </source>
</evidence>
<protein>
    <recommendedName>
        <fullName evidence="3">UDP-glucose 6-dehydrogenase</fullName>
        <ecNumber evidence="3">1.1.1.22</ecNumber>
    </recommendedName>
</protein>
<dbReference type="PANTHER" id="PTHR43750:SF3">
    <property type="entry name" value="UDP-GLUCOSE 6-DEHYDROGENASE TUAD"/>
    <property type="match status" value="1"/>
</dbReference>
<dbReference type="GO" id="GO:0051287">
    <property type="term" value="F:NAD binding"/>
    <property type="evidence" value="ECO:0007669"/>
    <property type="project" value="InterPro"/>
</dbReference>
<dbReference type="InterPro" id="IPR001732">
    <property type="entry name" value="UDP-Glc/GDP-Man_DH_N"/>
</dbReference>
<dbReference type="InterPro" id="IPR036291">
    <property type="entry name" value="NAD(P)-bd_dom_sf"/>
</dbReference>
<dbReference type="GO" id="GO:0000271">
    <property type="term" value="P:polysaccharide biosynthetic process"/>
    <property type="evidence" value="ECO:0007669"/>
    <property type="project" value="InterPro"/>
</dbReference>
<feature type="domain" description="UDP-glucose/GDP-mannose dehydrogenase C-terminal" evidence="7">
    <location>
        <begin position="289"/>
        <end position="399"/>
    </location>
</feature>
<dbReference type="EC" id="1.1.1.22" evidence="3"/>
<evidence type="ECO:0000313" key="8">
    <source>
        <dbReference type="EMBL" id="VAW50043.1"/>
    </source>
</evidence>
<dbReference type="AlphaFoldDB" id="A0A3B0WCI1"/>
<dbReference type="NCBIfam" id="TIGR03026">
    <property type="entry name" value="NDP-sugDHase"/>
    <property type="match status" value="1"/>
</dbReference>
<reference evidence="8" key="1">
    <citation type="submission" date="2018-06" db="EMBL/GenBank/DDBJ databases">
        <authorList>
            <person name="Zhirakovskaya E."/>
        </authorList>
    </citation>
    <scope>NUCLEOTIDE SEQUENCE</scope>
</reference>
<evidence type="ECO:0000256" key="2">
    <source>
        <dbReference type="ARBA" id="ARBA00006601"/>
    </source>
</evidence>
<dbReference type="SUPFAM" id="SSF48179">
    <property type="entry name" value="6-phosphogluconate dehydrogenase C-terminal domain-like"/>
    <property type="match status" value="1"/>
</dbReference>
<dbReference type="PANTHER" id="PTHR43750">
    <property type="entry name" value="UDP-GLUCOSE 6-DEHYDROGENASE TUAD"/>
    <property type="match status" value="1"/>
</dbReference>
<dbReference type="InterPro" id="IPR014026">
    <property type="entry name" value="UDP-Glc/GDP-Man_DH_dimer"/>
</dbReference>
<dbReference type="SUPFAM" id="SSF52413">
    <property type="entry name" value="UDP-glucose/GDP-mannose dehydrogenase C-terminal domain"/>
    <property type="match status" value="1"/>
</dbReference>
<comment type="catalytic activity">
    <reaction evidence="6">
        <text>UDP-alpha-D-glucose + 2 NAD(+) + H2O = UDP-alpha-D-glucuronate + 2 NADH + 3 H(+)</text>
        <dbReference type="Rhea" id="RHEA:23596"/>
        <dbReference type="ChEBI" id="CHEBI:15377"/>
        <dbReference type="ChEBI" id="CHEBI:15378"/>
        <dbReference type="ChEBI" id="CHEBI:57540"/>
        <dbReference type="ChEBI" id="CHEBI:57945"/>
        <dbReference type="ChEBI" id="CHEBI:58052"/>
        <dbReference type="ChEBI" id="CHEBI:58885"/>
        <dbReference type="EC" id="1.1.1.22"/>
    </reaction>
</comment>
<dbReference type="InterPro" id="IPR017476">
    <property type="entry name" value="UDP-Glc/GDP-Man"/>
</dbReference>
<dbReference type="InterPro" id="IPR036220">
    <property type="entry name" value="UDP-Glc/GDP-Man_DH_C_sf"/>
</dbReference>
<name>A0A3B0WCI1_9ZZZZ</name>
<dbReference type="GO" id="GO:0006065">
    <property type="term" value="P:UDP-glucuronate biosynthetic process"/>
    <property type="evidence" value="ECO:0007669"/>
    <property type="project" value="UniProtKB-UniPathway"/>
</dbReference>
<dbReference type="Gene3D" id="1.20.5.100">
    <property type="entry name" value="Cytochrome c1, transmembrane anchor, C-terminal"/>
    <property type="match status" value="1"/>
</dbReference>
<keyword evidence="4 8" id="KW-0560">Oxidoreductase</keyword>
<dbReference type="Pfam" id="PF03721">
    <property type="entry name" value="UDPG_MGDP_dh_N"/>
    <property type="match status" value="1"/>
</dbReference>
<evidence type="ECO:0000256" key="4">
    <source>
        <dbReference type="ARBA" id="ARBA00023002"/>
    </source>
</evidence>
<keyword evidence="5" id="KW-0520">NAD</keyword>
<evidence type="ECO:0000256" key="5">
    <source>
        <dbReference type="ARBA" id="ARBA00023027"/>
    </source>
</evidence>
<dbReference type="SMART" id="SM00984">
    <property type="entry name" value="UDPG_MGDP_dh_C"/>
    <property type="match status" value="1"/>
</dbReference>
<evidence type="ECO:0000256" key="6">
    <source>
        <dbReference type="ARBA" id="ARBA00047473"/>
    </source>
</evidence>
<dbReference type="InterPro" id="IPR014027">
    <property type="entry name" value="UDP-Glc/GDP-Man_DH_C"/>
</dbReference>
<dbReference type="SUPFAM" id="SSF51735">
    <property type="entry name" value="NAD(P)-binding Rossmann-fold domains"/>
    <property type="match status" value="1"/>
</dbReference>
<comment type="similarity">
    <text evidence="2">Belongs to the UDP-glucose/GDP-mannose dehydrogenase family.</text>
</comment>
<dbReference type="InterPro" id="IPR008927">
    <property type="entry name" value="6-PGluconate_DH-like_C_sf"/>
</dbReference>
<gene>
    <name evidence="8" type="ORF">MNBD_GAMMA04-1694</name>
</gene>
<dbReference type="Gene3D" id="3.40.50.720">
    <property type="entry name" value="NAD(P)-binding Rossmann-like Domain"/>
    <property type="match status" value="2"/>
</dbReference>
<proteinExistence type="inferred from homology"/>
<dbReference type="GO" id="GO:0003979">
    <property type="term" value="F:UDP-glucose 6-dehydrogenase activity"/>
    <property type="evidence" value="ECO:0007669"/>
    <property type="project" value="UniProtKB-EC"/>
</dbReference>